<evidence type="ECO:0000259" key="9">
    <source>
        <dbReference type="Pfam" id="PF02771"/>
    </source>
</evidence>
<gene>
    <name evidence="10" type="ORF">A3G31_00145</name>
</gene>
<dbReference type="Proteomes" id="UP000178082">
    <property type="component" value="Unassembled WGS sequence"/>
</dbReference>
<dbReference type="FunFam" id="1.20.140.10:FF:000004">
    <property type="entry name" value="Acyl-CoA dehydrogenase FadE25"/>
    <property type="match status" value="1"/>
</dbReference>
<dbReference type="Gene3D" id="1.20.140.10">
    <property type="entry name" value="Butyryl-CoA Dehydrogenase, subunit A, domain 3"/>
    <property type="match status" value="1"/>
</dbReference>
<dbReference type="SUPFAM" id="SSF56645">
    <property type="entry name" value="Acyl-CoA dehydrogenase NM domain-like"/>
    <property type="match status" value="1"/>
</dbReference>
<dbReference type="SUPFAM" id="SSF47203">
    <property type="entry name" value="Acyl-CoA dehydrogenase C-terminal domain-like"/>
    <property type="match status" value="1"/>
</dbReference>
<comment type="caution">
    <text evidence="10">The sequence shown here is derived from an EMBL/GenBank/DDBJ whole genome shotgun (WGS) entry which is preliminary data.</text>
</comment>
<dbReference type="Gene3D" id="1.10.540.10">
    <property type="entry name" value="Acyl-CoA dehydrogenase/oxidase, N-terminal domain"/>
    <property type="match status" value="1"/>
</dbReference>
<feature type="domain" description="Acyl-CoA oxidase/dehydrogenase middle" evidence="8">
    <location>
        <begin position="122"/>
        <end position="217"/>
    </location>
</feature>
<dbReference type="InterPro" id="IPR036250">
    <property type="entry name" value="AcylCo_DH-like_C"/>
</dbReference>
<dbReference type="Gene3D" id="2.40.110.10">
    <property type="entry name" value="Butyryl-CoA Dehydrogenase, subunit A, domain 2"/>
    <property type="match status" value="1"/>
</dbReference>
<evidence type="ECO:0000313" key="11">
    <source>
        <dbReference type="Proteomes" id="UP000178082"/>
    </source>
</evidence>
<dbReference type="Pfam" id="PF02771">
    <property type="entry name" value="Acyl-CoA_dh_N"/>
    <property type="match status" value="1"/>
</dbReference>
<dbReference type="InterPro" id="IPR009075">
    <property type="entry name" value="AcylCo_DH/oxidase_C"/>
</dbReference>
<dbReference type="FunFam" id="2.40.110.10:FF:000001">
    <property type="entry name" value="Acyl-CoA dehydrogenase, mitochondrial"/>
    <property type="match status" value="1"/>
</dbReference>
<dbReference type="GO" id="GO:0050660">
    <property type="term" value="F:flavin adenine dinucleotide binding"/>
    <property type="evidence" value="ECO:0007669"/>
    <property type="project" value="InterPro"/>
</dbReference>
<dbReference type="InterPro" id="IPR046373">
    <property type="entry name" value="Acyl-CoA_Oxase/DH_mid-dom_sf"/>
</dbReference>
<accession>A0A1F7SG74</accession>
<dbReference type="GO" id="GO:0003995">
    <property type="term" value="F:acyl-CoA dehydrogenase activity"/>
    <property type="evidence" value="ECO:0007669"/>
    <property type="project" value="InterPro"/>
</dbReference>
<dbReference type="InterPro" id="IPR006091">
    <property type="entry name" value="Acyl-CoA_Oxase/DH_mid-dom"/>
</dbReference>
<evidence type="ECO:0000256" key="5">
    <source>
        <dbReference type="ARBA" id="ARBA00023002"/>
    </source>
</evidence>
<evidence type="ECO:0000256" key="1">
    <source>
        <dbReference type="ARBA" id="ARBA00001974"/>
    </source>
</evidence>
<dbReference type="PROSITE" id="PS00073">
    <property type="entry name" value="ACYL_COA_DH_2"/>
    <property type="match status" value="1"/>
</dbReference>
<evidence type="ECO:0000256" key="3">
    <source>
        <dbReference type="ARBA" id="ARBA00022630"/>
    </source>
</evidence>
<comment type="similarity">
    <text evidence="2 6">Belongs to the acyl-CoA dehydrogenase family.</text>
</comment>
<dbReference type="InterPro" id="IPR013786">
    <property type="entry name" value="AcylCoA_DH/ox_N"/>
</dbReference>
<feature type="domain" description="Acyl-CoA dehydrogenase/oxidase C-terminal" evidence="7">
    <location>
        <begin position="229"/>
        <end position="378"/>
    </location>
</feature>
<dbReference type="AlphaFoldDB" id="A0A1F7SG74"/>
<organism evidence="10 11">
    <name type="scientific">Candidatus Schekmanbacteria bacterium RIFCSPLOWO2_12_FULL_38_15</name>
    <dbReference type="NCBI Taxonomy" id="1817883"/>
    <lineage>
        <taxon>Bacteria</taxon>
        <taxon>Candidatus Schekmaniibacteriota</taxon>
    </lineage>
</organism>
<dbReference type="EMBL" id="MGDI01000029">
    <property type="protein sequence ID" value="OGL52796.1"/>
    <property type="molecule type" value="Genomic_DNA"/>
</dbReference>
<keyword evidence="3 6" id="KW-0285">Flavoprotein</keyword>
<dbReference type="PIRSF" id="PIRSF016578">
    <property type="entry name" value="HsaA"/>
    <property type="match status" value="1"/>
</dbReference>
<dbReference type="Pfam" id="PF02770">
    <property type="entry name" value="Acyl-CoA_dh_M"/>
    <property type="match status" value="1"/>
</dbReference>
<dbReference type="InterPro" id="IPR009100">
    <property type="entry name" value="AcylCoA_DH/oxidase_NM_dom_sf"/>
</dbReference>
<comment type="cofactor">
    <cofactor evidence="1 6">
        <name>FAD</name>
        <dbReference type="ChEBI" id="CHEBI:57692"/>
    </cofactor>
</comment>
<evidence type="ECO:0000256" key="4">
    <source>
        <dbReference type="ARBA" id="ARBA00022827"/>
    </source>
</evidence>
<evidence type="ECO:0000256" key="6">
    <source>
        <dbReference type="RuleBase" id="RU362125"/>
    </source>
</evidence>
<sequence>MNFDFTEEQLMIRKMAKKFADEEIAPHAKENDRNCHFPEDILKKMASLGFLGGPVPQEYGGSGFDYISYAVMSEEIGRVDSSIRTTISVQISLIELGILEWGTEEQKKKYIPALCKGEIIGCFALTEPDAGSDASKQTTTARYKNGKWILNGSKMWISNGGIADIAILFAQTDKAKKHKGIAAFIVDTKTRGFSSNEITGKMGLRASNTAALFLEDVEIPENCLFGEVGEGFKIAMACLDNGRDSVAAGCVGIIQGCIDACTTYARERKAFGKPIGEFQLVQDMIAKMAVDRDAGRLLVYRAGDLKNKKIRNTVETSIAKYFCTEAAVRASHDAIQIHGGYGYCDDFPVERYYRDARVATIYEGTSQIQKLIIAENVLGLRAIV</sequence>
<evidence type="ECO:0000256" key="2">
    <source>
        <dbReference type="ARBA" id="ARBA00009347"/>
    </source>
</evidence>
<dbReference type="Pfam" id="PF00441">
    <property type="entry name" value="Acyl-CoA_dh_1"/>
    <property type="match status" value="1"/>
</dbReference>
<name>A0A1F7SG74_9BACT</name>
<reference evidence="10 11" key="1">
    <citation type="journal article" date="2016" name="Nat. Commun.">
        <title>Thousands of microbial genomes shed light on interconnected biogeochemical processes in an aquifer system.</title>
        <authorList>
            <person name="Anantharaman K."/>
            <person name="Brown C.T."/>
            <person name="Hug L.A."/>
            <person name="Sharon I."/>
            <person name="Castelle C.J."/>
            <person name="Probst A.J."/>
            <person name="Thomas B.C."/>
            <person name="Singh A."/>
            <person name="Wilkins M.J."/>
            <person name="Karaoz U."/>
            <person name="Brodie E.L."/>
            <person name="Williams K.H."/>
            <person name="Hubbard S.S."/>
            <person name="Banfield J.F."/>
        </authorList>
    </citation>
    <scope>NUCLEOTIDE SEQUENCE [LARGE SCALE GENOMIC DNA]</scope>
</reference>
<proteinExistence type="inferred from homology"/>
<dbReference type="FunFam" id="1.10.540.10:FF:000002">
    <property type="entry name" value="Acyl-CoA dehydrogenase FadE19"/>
    <property type="match status" value="1"/>
</dbReference>
<dbReference type="STRING" id="1817883.A3G31_00145"/>
<evidence type="ECO:0000313" key="10">
    <source>
        <dbReference type="EMBL" id="OGL52796.1"/>
    </source>
</evidence>
<protein>
    <submittedName>
        <fullName evidence="10">Acyl-CoA dehydrogenase</fullName>
    </submittedName>
</protein>
<keyword evidence="5 6" id="KW-0560">Oxidoreductase</keyword>
<evidence type="ECO:0000259" key="8">
    <source>
        <dbReference type="Pfam" id="PF02770"/>
    </source>
</evidence>
<dbReference type="PANTHER" id="PTHR43884">
    <property type="entry name" value="ACYL-COA DEHYDROGENASE"/>
    <property type="match status" value="1"/>
</dbReference>
<dbReference type="InterPro" id="IPR037069">
    <property type="entry name" value="AcylCoA_DH/ox_N_sf"/>
</dbReference>
<evidence type="ECO:0000259" key="7">
    <source>
        <dbReference type="Pfam" id="PF00441"/>
    </source>
</evidence>
<feature type="domain" description="Acyl-CoA dehydrogenase/oxidase N-terminal" evidence="9">
    <location>
        <begin position="6"/>
        <end position="118"/>
    </location>
</feature>
<keyword evidence="4 6" id="KW-0274">FAD</keyword>
<dbReference type="InterPro" id="IPR006089">
    <property type="entry name" value="Acyl-CoA_DH_CS"/>
</dbReference>
<dbReference type="PANTHER" id="PTHR43884:SF12">
    <property type="entry name" value="ISOVALERYL-COA DEHYDROGENASE, MITOCHONDRIAL-RELATED"/>
    <property type="match status" value="1"/>
</dbReference>